<reference evidence="7" key="1">
    <citation type="submission" date="2020-05" db="EMBL/GenBank/DDBJ databases">
        <authorList>
            <person name="Rincon C."/>
            <person name="Sanders R I."/>
            <person name="Robbins C."/>
            <person name="Chaturvedi A."/>
        </authorList>
    </citation>
    <scope>NUCLEOTIDE SEQUENCE</scope>
    <source>
        <strain evidence="7">CHB12</strain>
    </source>
</reference>
<dbReference type="PANTHER" id="PTHR28525">
    <property type="entry name" value="REACTIVE OXYGEN SPECIES MODULATOR 1"/>
    <property type="match status" value="1"/>
</dbReference>
<dbReference type="VEuPathDB" id="FungiDB:RhiirFUN_015092"/>
<dbReference type="AlphaFoldDB" id="A0A916EB72"/>
<proteinExistence type="inferred from homology"/>
<evidence type="ECO:0000256" key="6">
    <source>
        <dbReference type="SAM" id="Phobius"/>
    </source>
</evidence>
<keyword evidence="4 6" id="KW-1133">Transmembrane helix</keyword>
<dbReference type="EMBL" id="CAGKOT010000032">
    <property type="protein sequence ID" value="CAB5373863.1"/>
    <property type="molecule type" value="Genomic_DNA"/>
</dbReference>
<comment type="caution">
    <text evidence="7">The sequence shown here is derived from an EMBL/GenBank/DDBJ whole genome shotgun (WGS) entry which is preliminary data.</text>
</comment>
<evidence type="ECO:0000256" key="2">
    <source>
        <dbReference type="ARBA" id="ARBA00007839"/>
    </source>
</evidence>
<keyword evidence="3 6" id="KW-0812">Transmembrane</keyword>
<dbReference type="InterPro" id="IPR018450">
    <property type="entry name" value="Romo1/Mgr2"/>
</dbReference>
<comment type="subcellular location">
    <subcellularLocation>
        <location evidence="1">Membrane</location>
    </subcellularLocation>
</comment>
<feature type="transmembrane region" description="Helical" evidence="6">
    <location>
        <begin position="74"/>
        <end position="96"/>
    </location>
</feature>
<dbReference type="GO" id="GO:0045039">
    <property type="term" value="P:protein insertion into mitochondrial inner membrane"/>
    <property type="evidence" value="ECO:0007669"/>
    <property type="project" value="TreeGrafter"/>
</dbReference>
<dbReference type="OrthoDB" id="5409308at2759"/>
<dbReference type="Proteomes" id="UP000684084">
    <property type="component" value="Unassembled WGS sequence"/>
</dbReference>
<evidence type="ECO:0000256" key="4">
    <source>
        <dbReference type="ARBA" id="ARBA00022989"/>
    </source>
</evidence>
<dbReference type="GO" id="GO:0005744">
    <property type="term" value="C:TIM23 mitochondrial import inner membrane translocase complex"/>
    <property type="evidence" value="ECO:0007669"/>
    <property type="project" value="TreeGrafter"/>
</dbReference>
<gene>
    <name evidence="7" type="ORF">CHRIB12_LOCUS14196</name>
</gene>
<feature type="transmembrane region" description="Helical" evidence="6">
    <location>
        <begin position="42"/>
        <end position="62"/>
    </location>
</feature>
<evidence type="ECO:0000313" key="7">
    <source>
        <dbReference type="EMBL" id="CAB5373863.1"/>
    </source>
</evidence>
<accession>A0A916EB72</accession>
<evidence type="ECO:0000313" key="8">
    <source>
        <dbReference type="Proteomes" id="UP000684084"/>
    </source>
</evidence>
<evidence type="ECO:0000256" key="1">
    <source>
        <dbReference type="ARBA" id="ARBA00004370"/>
    </source>
</evidence>
<dbReference type="GO" id="GO:0030150">
    <property type="term" value="P:protein import into mitochondrial matrix"/>
    <property type="evidence" value="ECO:0007669"/>
    <property type="project" value="TreeGrafter"/>
</dbReference>
<evidence type="ECO:0000256" key="5">
    <source>
        <dbReference type="ARBA" id="ARBA00023136"/>
    </source>
</evidence>
<protein>
    <submittedName>
        <fullName evidence="7">Uncharacterized protein</fullName>
    </submittedName>
</protein>
<dbReference type="Pfam" id="PF10247">
    <property type="entry name" value="Romo1"/>
    <property type="match status" value="1"/>
</dbReference>
<name>A0A916EB72_9GLOM</name>
<sequence>MIPNFNVFSTSKISKTILFLLHKKISLKMESSSRIDHMKHGVIMGSALGVCLGLAFGTYHVLKHGPGTRGYISTLGRYMVSSAGNFAIFMGIGSAIRREERPKNIMLKRHLEQHQKFCQRGFANLPVEVLERNRWDRRTVGM</sequence>
<dbReference type="PANTHER" id="PTHR28525:SF1">
    <property type="entry name" value="REACTIVE OXYGEN SPECIES MODULATOR 1"/>
    <property type="match status" value="1"/>
</dbReference>
<dbReference type="SMART" id="SM01378">
    <property type="entry name" value="Romo1"/>
    <property type="match status" value="1"/>
</dbReference>
<organism evidence="7 8">
    <name type="scientific">Rhizophagus irregularis</name>
    <dbReference type="NCBI Taxonomy" id="588596"/>
    <lineage>
        <taxon>Eukaryota</taxon>
        <taxon>Fungi</taxon>
        <taxon>Fungi incertae sedis</taxon>
        <taxon>Mucoromycota</taxon>
        <taxon>Glomeromycotina</taxon>
        <taxon>Glomeromycetes</taxon>
        <taxon>Glomerales</taxon>
        <taxon>Glomeraceae</taxon>
        <taxon>Rhizophagus</taxon>
    </lineage>
</organism>
<comment type="similarity">
    <text evidence="2">Belongs to the MGR2 family.</text>
</comment>
<keyword evidence="5 6" id="KW-0472">Membrane</keyword>
<evidence type="ECO:0000256" key="3">
    <source>
        <dbReference type="ARBA" id="ARBA00022692"/>
    </source>
</evidence>